<comment type="caution">
    <text evidence="1">The sequence shown here is derived from an EMBL/GenBank/DDBJ whole genome shotgun (WGS) entry which is preliminary data.</text>
</comment>
<dbReference type="EMBL" id="CM037622">
    <property type="protein sequence ID" value="KAH8003897.1"/>
    <property type="molecule type" value="Genomic_DNA"/>
</dbReference>
<gene>
    <name evidence="1" type="ORF">K3G42_025427</name>
</gene>
<proteinExistence type="predicted"/>
<protein>
    <submittedName>
        <fullName evidence="1">Uncharacterized protein</fullName>
    </submittedName>
</protein>
<keyword evidence="2" id="KW-1185">Reference proteome</keyword>
<accession>A0ACB8FGB9</accession>
<evidence type="ECO:0000313" key="1">
    <source>
        <dbReference type="EMBL" id="KAH8003897.1"/>
    </source>
</evidence>
<dbReference type="Proteomes" id="UP000827872">
    <property type="component" value="Linkage Group LG09"/>
</dbReference>
<name>A0ACB8FGB9_9SAUR</name>
<organism evidence="1 2">
    <name type="scientific">Sphaerodactylus townsendi</name>
    <dbReference type="NCBI Taxonomy" id="933632"/>
    <lineage>
        <taxon>Eukaryota</taxon>
        <taxon>Metazoa</taxon>
        <taxon>Chordata</taxon>
        <taxon>Craniata</taxon>
        <taxon>Vertebrata</taxon>
        <taxon>Euteleostomi</taxon>
        <taxon>Lepidosauria</taxon>
        <taxon>Squamata</taxon>
        <taxon>Bifurcata</taxon>
        <taxon>Gekkota</taxon>
        <taxon>Sphaerodactylidae</taxon>
        <taxon>Sphaerodactylus</taxon>
    </lineage>
</organism>
<sequence length="375" mass="41571">MAEMQFHSDASYVSARERAGQKPRTNSIQPKRGKIEKPTSGMRFSPEASSVHRAGVEERENRQPEVFQEHVTSQEPAVKMGSMAVIKQQRVGGRKLQENVDLEGGVEDEKLCEKGEEKELTSAASPPEEQQEGIGKTALPEGSHELSGQSDLPMQGREGNVTGGLILTYDLDNRDFTTGNDIITKHAEMNAVDVPLGKGVDDQKVWVQEKATEIILTEEQPEGMCKTIVSEESPELFEEWDREAKQLTSLPGSDLQQEPEVSEKLLTGDRVDARADALHCSSLLSSDEFKWEQQKCPDLAACREQVPTDNPAQLTIGNSVRFFWEEGVPYRELLEKGSLGENEVIKQLVIPKKFQRGGSGVQLIKAPIWGHLGLQ</sequence>
<reference evidence="1" key="1">
    <citation type="submission" date="2021-08" db="EMBL/GenBank/DDBJ databases">
        <title>The first chromosome-level gecko genome reveals the dynamic sex chromosomes of Neotropical dwarf geckos (Sphaerodactylidae: Sphaerodactylus).</title>
        <authorList>
            <person name="Pinto B.J."/>
            <person name="Keating S.E."/>
            <person name="Gamble T."/>
        </authorList>
    </citation>
    <scope>NUCLEOTIDE SEQUENCE</scope>
    <source>
        <strain evidence="1">TG3544</strain>
    </source>
</reference>
<evidence type="ECO:0000313" key="2">
    <source>
        <dbReference type="Proteomes" id="UP000827872"/>
    </source>
</evidence>